<dbReference type="InterPro" id="IPR017441">
    <property type="entry name" value="Protein_kinase_ATP_BS"/>
</dbReference>
<dbReference type="Gene3D" id="3.30.200.20">
    <property type="entry name" value="Phosphorylase Kinase, domain 1"/>
    <property type="match status" value="1"/>
</dbReference>
<dbReference type="Pfam" id="PF00069">
    <property type="entry name" value="Pkinase"/>
    <property type="match status" value="1"/>
</dbReference>
<keyword evidence="2" id="KW-0963">Cytoplasm</keyword>
<dbReference type="InterPro" id="IPR011009">
    <property type="entry name" value="Kinase-like_dom_sf"/>
</dbReference>
<dbReference type="SUPFAM" id="SSF56112">
    <property type="entry name" value="Protein kinase-like (PK-like)"/>
    <property type="match status" value="1"/>
</dbReference>
<keyword evidence="5 8" id="KW-0547">Nucleotide-binding</keyword>
<feature type="domain" description="Protein kinase" evidence="9">
    <location>
        <begin position="21"/>
        <end position="327"/>
    </location>
</feature>
<evidence type="ECO:0000313" key="11">
    <source>
        <dbReference type="Proteomes" id="UP001217089"/>
    </source>
</evidence>
<gene>
    <name evidence="10" type="ORF">KUTeg_020567</name>
</gene>
<reference evidence="10 11" key="1">
    <citation type="submission" date="2022-12" db="EMBL/GenBank/DDBJ databases">
        <title>Chromosome-level genome of Tegillarca granosa.</title>
        <authorList>
            <person name="Kim J."/>
        </authorList>
    </citation>
    <scope>NUCLEOTIDE SEQUENCE [LARGE SCALE GENOMIC DNA]</scope>
    <source>
        <strain evidence="10">Teg-2019</strain>
        <tissue evidence="10">Adductor muscle</tissue>
    </source>
</reference>
<keyword evidence="6" id="KW-0418">Kinase</keyword>
<evidence type="ECO:0000256" key="4">
    <source>
        <dbReference type="ARBA" id="ARBA00022679"/>
    </source>
</evidence>
<evidence type="ECO:0000256" key="5">
    <source>
        <dbReference type="ARBA" id="ARBA00022741"/>
    </source>
</evidence>
<dbReference type="Gene3D" id="1.20.1270.420">
    <property type="match status" value="1"/>
</dbReference>
<dbReference type="Pfam" id="PF18396">
    <property type="entry name" value="TBK1_ULD"/>
    <property type="match status" value="1"/>
</dbReference>
<proteinExistence type="predicted"/>
<evidence type="ECO:0000256" key="3">
    <source>
        <dbReference type="ARBA" id="ARBA00022527"/>
    </source>
</evidence>
<dbReference type="PROSITE" id="PS00107">
    <property type="entry name" value="PROTEIN_KINASE_ATP"/>
    <property type="match status" value="1"/>
</dbReference>
<evidence type="ECO:0000256" key="1">
    <source>
        <dbReference type="ARBA" id="ARBA00004496"/>
    </source>
</evidence>
<keyword evidence="11" id="KW-1185">Reference proteome</keyword>
<evidence type="ECO:0000256" key="7">
    <source>
        <dbReference type="ARBA" id="ARBA00022840"/>
    </source>
</evidence>
<evidence type="ECO:0000256" key="6">
    <source>
        <dbReference type="ARBA" id="ARBA00022777"/>
    </source>
</evidence>
<dbReference type="Gene3D" id="1.10.510.10">
    <property type="entry name" value="Transferase(Phosphotransferase) domain 1"/>
    <property type="match status" value="1"/>
</dbReference>
<evidence type="ECO:0000256" key="2">
    <source>
        <dbReference type="ARBA" id="ARBA00022490"/>
    </source>
</evidence>
<keyword evidence="3" id="KW-0723">Serine/threonine-protein kinase</keyword>
<dbReference type="InterPro" id="IPR000719">
    <property type="entry name" value="Prot_kinase_dom"/>
</dbReference>
<dbReference type="Proteomes" id="UP001217089">
    <property type="component" value="Unassembled WGS sequence"/>
</dbReference>
<dbReference type="PANTHER" id="PTHR22969">
    <property type="entry name" value="IKB KINASE"/>
    <property type="match status" value="1"/>
</dbReference>
<evidence type="ECO:0000313" key="10">
    <source>
        <dbReference type="EMBL" id="KAJ8301580.1"/>
    </source>
</evidence>
<keyword evidence="7 8" id="KW-0067">ATP-binding</keyword>
<name>A0ABQ9E8R6_TEGGR</name>
<comment type="caution">
    <text evidence="10">The sequence shown here is derived from an EMBL/GenBank/DDBJ whole genome shotgun (WGS) entry which is preliminary data.</text>
</comment>
<evidence type="ECO:0000256" key="8">
    <source>
        <dbReference type="PROSITE-ProRule" id="PRU10141"/>
    </source>
</evidence>
<dbReference type="PANTHER" id="PTHR22969:SF15">
    <property type="entry name" value="FI05319P"/>
    <property type="match status" value="1"/>
</dbReference>
<evidence type="ECO:0000259" key="9">
    <source>
        <dbReference type="PROSITE" id="PS50011"/>
    </source>
</evidence>
<keyword evidence="4" id="KW-0808">Transferase</keyword>
<sequence length="536" mass="61567">MKKHGSKMSLNSLRGSATYMWDTSKTLGQGATSKVYRGRKKISGEEIAVKVFTSAGQMRPLDVQLREYTVMRKLKHRNIVELLAIEEEQGTYNKVIVMELSNVGSLYSILDEPKNAFGLEEEEFVLVVRNVDDCTNFLSLRDSLVLDIDDHEIVSRLDIGIYFINIYKLTDFGAARQLEHEDEQFMSLYGTEEYLHPDIYGKAVMRDVGIGAFDASVDLWSLGVTFFQTATGQLPFRPYGGRKNKKTMYEITRSKEPGVISGVQKTEGGEIEWSKELPQTCRLSSGLKTLVTPLLAGLLEMNEKKKWSFEQMFDKVDNITRKSVVFVFSATTWMSIRIYIDGDKKLSKFQDLIAEQFDIAACEQLLLFEDDLFTNVVDSLTPIRDYPTSISISNPVLVFMKHYFDQKKFPIPIMLDFPTFGTQINVGNDYQLAKFCCSIIYFYLWSVKRFHSKQFLVKESVHQYINQLHFLCSKTQTLLDACNKVSADQHKLYQVWYRLHESNMSLQQLGLDVKKNFSLLQSMKGIIEDTTVEKME</sequence>
<dbReference type="Gene3D" id="3.10.20.90">
    <property type="entry name" value="Phosphatidylinositol 3-kinase Catalytic Subunit, Chain A, domain 1"/>
    <property type="match status" value="1"/>
</dbReference>
<protein>
    <recommendedName>
        <fullName evidence="9">Protein kinase domain-containing protein</fullName>
    </recommendedName>
</protein>
<organism evidence="10 11">
    <name type="scientific">Tegillarca granosa</name>
    <name type="common">Malaysian cockle</name>
    <name type="synonym">Anadara granosa</name>
    <dbReference type="NCBI Taxonomy" id="220873"/>
    <lineage>
        <taxon>Eukaryota</taxon>
        <taxon>Metazoa</taxon>
        <taxon>Spiralia</taxon>
        <taxon>Lophotrochozoa</taxon>
        <taxon>Mollusca</taxon>
        <taxon>Bivalvia</taxon>
        <taxon>Autobranchia</taxon>
        <taxon>Pteriomorphia</taxon>
        <taxon>Arcoida</taxon>
        <taxon>Arcoidea</taxon>
        <taxon>Arcidae</taxon>
        <taxon>Tegillarca</taxon>
    </lineage>
</organism>
<accession>A0ABQ9E8R6</accession>
<dbReference type="PROSITE" id="PS50011">
    <property type="entry name" value="PROTEIN_KINASE_DOM"/>
    <property type="match status" value="1"/>
</dbReference>
<feature type="binding site" evidence="8">
    <location>
        <position position="50"/>
    </location>
    <ligand>
        <name>ATP</name>
        <dbReference type="ChEBI" id="CHEBI:30616"/>
    </ligand>
</feature>
<comment type="subcellular location">
    <subcellularLocation>
        <location evidence="1">Cytoplasm</location>
    </subcellularLocation>
</comment>
<dbReference type="InterPro" id="IPR041087">
    <property type="entry name" value="TBK1_ULD"/>
</dbReference>
<dbReference type="InterPro" id="IPR051180">
    <property type="entry name" value="IKK"/>
</dbReference>
<dbReference type="CDD" id="cd12219">
    <property type="entry name" value="Ubl_TBK1_like"/>
    <property type="match status" value="1"/>
</dbReference>
<dbReference type="EMBL" id="JARBDR010000918">
    <property type="protein sequence ID" value="KAJ8301580.1"/>
    <property type="molecule type" value="Genomic_DNA"/>
</dbReference>